<evidence type="ECO:0000256" key="4">
    <source>
        <dbReference type="ARBA" id="ARBA00022692"/>
    </source>
</evidence>
<evidence type="ECO:0000256" key="7">
    <source>
        <dbReference type="SAM" id="MobiDB-lite"/>
    </source>
</evidence>
<evidence type="ECO:0000256" key="5">
    <source>
        <dbReference type="ARBA" id="ARBA00022989"/>
    </source>
</evidence>
<name>A0A1U9KI83_ACEAC</name>
<dbReference type="AlphaFoldDB" id="A0A1U9KI83"/>
<accession>A0A1U9KI83</accession>
<sequence>MSRNSITSIRRSPVSLYFVVPPSDISRTKPLIRLMLNQIGRRLTEDLEAAATRRNLLLMLDEFPAFGRLDFFESALAFMTGYRIRAFLIAQSLNQIEKAYGPNNSILDNCQVRIAVYYRHSRHRRRCGEAMESVCVLPPGHRQPRYDPECQRHEQGGRSGSRRYPSEYGACDL</sequence>
<keyword evidence="3" id="KW-1003">Cell membrane</keyword>
<dbReference type="GO" id="GO:0005886">
    <property type="term" value="C:plasma membrane"/>
    <property type="evidence" value="ECO:0007669"/>
    <property type="project" value="UniProtKB-SubCell"/>
</dbReference>
<dbReference type="PANTHER" id="PTHR37937:SF1">
    <property type="entry name" value="CONJUGATIVE TRANSFER: DNA TRANSPORT"/>
    <property type="match status" value="1"/>
</dbReference>
<feature type="compositionally biased region" description="Basic and acidic residues" evidence="7">
    <location>
        <begin position="145"/>
        <end position="156"/>
    </location>
</feature>
<keyword evidence="6" id="KW-0472">Membrane</keyword>
<protein>
    <recommendedName>
        <fullName evidence="10">TraD/TraG TraM recognition site domain-containing protein</fullName>
    </recommendedName>
</protein>
<dbReference type="Proteomes" id="UP000188937">
    <property type="component" value="Chromosome"/>
</dbReference>
<keyword evidence="5" id="KW-1133">Transmembrane helix</keyword>
<feature type="region of interest" description="Disordered" evidence="7">
    <location>
        <begin position="145"/>
        <end position="173"/>
    </location>
</feature>
<dbReference type="CDD" id="cd01127">
    <property type="entry name" value="TrwB_TraG_TraD_VirD4"/>
    <property type="match status" value="1"/>
</dbReference>
<dbReference type="EMBL" id="CP014692">
    <property type="protein sequence ID" value="AQS85466.1"/>
    <property type="molecule type" value="Genomic_DNA"/>
</dbReference>
<evidence type="ECO:0000256" key="6">
    <source>
        <dbReference type="ARBA" id="ARBA00023136"/>
    </source>
</evidence>
<evidence type="ECO:0000256" key="3">
    <source>
        <dbReference type="ARBA" id="ARBA00022475"/>
    </source>
</evidence>
<dbReference type="Gene3D" id="3.40.50.300">
    <property type="entry name" value="P-loop containing nucleotide triphosphate hydrolases"/>
    <property type="match status" value="1"/>
</dbReference>
<dbReference type="SUPFAM" id="SSF52540">
    <property type="entry name" value="P-loop containing nucleoside triphosphate hydrolases"/>
    <property type="match status" value="1"/>
</dbReference>
<gene>
    <name evidence="8" type="ORF">A0U92_12505</name>
</gene>
<dbReference type="InterPro" id="IPR003688">
    <property type="entry name" value="TraG/VirD4"/>
</dbReference>
<dbReference type="PANTHER" id="PTHR37937">
    <property type="entry name" value="CONJUGATIVE TRANSFER: DNA TRANSPORT"/>
    <property type="match status" value="1"/>
</dbReference>
<reference evidence="8 9" key="1">
    <citation type="submission" date="2016-03" db="EMBL/GenBank/DDBJ databases">
        <title>Acetic acid bacteria sequencing.</title>
        <authorList>
            <person name="Brandt J."/>
            <person name="Jakob F."/>
            <person name="Vogel R.F."/>
        </authorList>
    </citation>
    <scope>NUCLEOTIDE SEQUENCE [LARGE SCALE GENOMIC DNA]</scope>
    <source>
        <strain evidence="8 9">TMW2.1153</strain>
    </source>
</reference>
<dbReference type="KEGG" id="aace:A0U92_12505"/>
<evidence type="ECO:0000313" key="8">
    <source>
        <dbReference type="EMBL" id="AQS85466.1"/>
    </source>
</evidence>
<organism evidence="8 9">
    <name type="scientific">Acetobacter aceti</name>
    <dbReference type="NCBI Taxonomy" id="435"/>
    <lineage>
        <taxon>Bacteria</taxon>
        <taxon>Pseudomonadati</taxon>
        <taxon>Pseudomonadota</taxon>
        <taxon>Alphaproteobacteria</taxon>
        <taxon>Acetobacterales</taxon>
        <taxon>Acetobacteraceae</taxon>
        <taxon>Acetobacter</taxon>
        <taxon>Acetobacter subgen. Acetobacter</taxon>
    </lineage>
</organism>
<dbReference type="InterPro" id="IPR027417">
    <property type="entry name" value="P-loop_NTPase"/>
</dbReference>
<keyword evidence="4" id="KW-0812">Transmembrane</keyword>
<evidence type="ECO:0000256" key="2">
    <source>
        <dbReference type="ARBA" id="ARBA00008806"/>
    </source>
</evidence>
<comment type="similarity">
    <text evidence="2">Belongs to the VirD4/TraG family.</text>
</comment>
<dbReference type="Pfam" id="PF02534">
    <property type="entry name" value="T4SS-DNA_transf"/>
    <property type="match status" value="1"/>
</dbReference>
<comment type="subcellular location">
    <subcellularLocation>
        <location evidence="1">Cell membrane</location>
        <topology evidence="1">Multi-pass membrane protein</topology>
    </subcellularLocation>
</comment>
<proteinExistence type="inferred from homology"/>
<evidence type="ECO:0008006" key="10">
    <source>
        <dbReference type="Google" id="ProtNLM"/>
    </source>
</evidence>
<dbReference type="STRING" id="435.A0U92_12505"/>
<evidence type="ECO:0000256" key="1">
    <source>
        <dbReference type="ARBA" id="ARBA00004651"/>
    </source>
</evidence>
<keyword evidence="9" id="KW-1185">Reference proteome</keyword>
<dbReference type="InterPro" id="IPR051539">
    <property type="entry name" value="T4SS-coupling_protein"/>
</dbReference>
<evidence type="ECO:0000313" key="9">
    <source>
        <dbReference type="Proteomes" id="UP000188937"/>
    </source>
</evidence>